<keyword evidence="1" id="KW-1133">Transmembrane helix</keyword>
<dbReference type="AlphaFoldDB" id="A0A2W5N1Y6"/>
<gene>
    <name evidence="2" type="ORF">DI551_03170</name>
</gene>
<dbReference type="EMBL" id="QFQB01000012">
    <property type="protein sequence ID" value="PZQ47472.1"/>
    <property type="molecule type" value="Genomic_DNA"/>
</dbReference>
<keyword evidence="1" id="KW-0812">Transmembrane</keyword>
<proteinExistence type="predicted"/>
<organism evidence="2 3">
    <name type="scientific">Micavibrio aeruginosavorus</name>
    <dbReference type="NCBI Taxonomy" id="349221"/>
    <lineage>
        <taxon>Bacteria</taxon>
        <taxon>Pseudomonadati</taxon>
        <taxon>Bdellovibrionota</taxon>
        <taxon>Bdellovibrionia</taxon>
        <taxon>Bdellovibrionales</taxon>
        <taxon>Pseudobdellovibrionaceae</taxon>
        <taxon>Micavibrio</taxon>
    </lineage>
</organism>
<sequence length="186" mass="20057">MALDFKSFDFRSVQKLLDPKASGDLNAFLEKLPQNAGQTVLIAAGIAWAMAGALGLYASIQAKQLTELRAELLESEARKPIVPTIKDVPIDKKEVEAFIKKVSPSYKGLTFKVNGSTIVITSQQTSNFAMFREAIGHMQNGGSGWRVGLEKLCVGRECGKSEKLAVSLKVNKVSVENPTIGGMTGK</sequence>
<accession>A0A2W5N1Y6</accession>
<evidence type="ECO:0000313" key="3">
    <source>
        <dbReference type="Proteomes" id="UP000249417"/>
    </source>
</evidence>
<comment type="caution">
    <text evidence="2">The sequence shown here is derived from an EMBL/GenBank/DDBJ whole genome shotgun (WGS) entry which is preliminary data.</text>
</comment>
<evidence type="ECO:0000313" key="2">
    <source>
        <dbReference type="EMBL" id="PZQ47472.1"/>
    </source>
</evidence>
<dbReference type="Proteomes" id="UP000249417">
    <property type="component" value="Unassembled WGS sequence"/>
</dbReference>
<feature type="transmembrane region" description="Helical" evidence="1">
    <location>
        <begin position="40"/>
        <end position="60"/>
    </location>
</feature>
<name>A0A2W5N1Y6_9BACT</name>
<protein>
    <submittedName>
        <fullName evidence="2">Uncharacterized protein</fullName>
    </submittedName>
</protein>
<keyword evidence="1" id="KW-0472">Membrane</keyword>
<reference evidence="2 3" key="1">
    <citation type="submission" date="2017-08" db="EMBL/GenBank/DDBJ databases">
        <title>Infants hospitalized years apart are colonized by the same room-sourced microbial strains.</title>
        <authorList>
            <person name="Brooks B."/>
            <person name="Olm M.R."/>
            <person name="Firek B.A."/>
            <person name="Baker R."/>
            <person name="Thomas B.C."/>
            <person name="Morowitz M.J."/>
            <person name="Banfield J.F."/>
        </authorList>
    </citation>
    <scope>NUCLEOTIDE SEQUENCE [LARGE SCALE GENOMIC DNA]</scope>
    <source>
        <strain evidence="2">S2_005_002_R2_29</strain>
    </source>
</reference>
<evidence type="ECO:0000256" key="1">
    <source>
        <dbReference type="SAM" id="Phobius"/>
    </source>
</evidence>